<organism evidence="2 3">
    <name type="scientific">Durusdinium trenchii</name>
    <dbReference type="NCBI Taxonomy" id="1381693"/>
    <lineage>
        <taxon>Eukaryota</taxon>
        <taxon>Sar</taxon>
        <taxon>Alveolata</taxon>
        <taxon>Dinophyceae</taxon>
        <taxon>Suessiales</taxon>
        <taxon>Symbiodiniaceae</taxon>
        <taxon>Durusdinium</taxon>
    </lineage>
</organism>
<gene>
    <name evidence="2" type="ORF">CCMP2556_LOCUS27311</name>
</gene>
<name>A0ABP0MT38_9DINO</name>
<dbReference type="Gene3D" id="3.40.50.300">
    <property type="entry name" value="P-loop containing nucleotide triphosphate hydrolases"/>
    <property type="match status" value="1"/>
</dbReference>
<evidence type="ECO:0000313" key="2">
    <source>
        <dbReference type="EMBL" id="CAK9054656.1"/>
    </source>
</evidence>
<feature type="chain" id="PRO_5046063511" description="Sulfotransferase" evidence="1">
    <location>
        <begin position="31"/>
        <end position="330"/>
    </location>
</feature>
<comment type="caution">
    <text evidence="2">The sequence shown here is derived from an EMBL/GenBank/DDBJ whole genome shotgun (WGS) entry which is preliminary data.</text>
</comment>
<evidence type="ECO:0000313" key="3">
    <source>
        <dbReference type="Proteomes" id="UP001642484"/>
    </source>
</evidence>
<accession>A0ABP0MT38</accession>
<evidence type="ECO:0008006" key="4">
    <source>
        <dbReference type="Google" id="ProtNLM"/>
    </source>
</evidence>
<protein>
    <recommendedName>
        <fullName evidence="4">Sulfotransferase</fullName>
    </recommendedName>
</protein>
<feature type="signal peptide" evidence="1">
    <location>
        <begin position="1"/>
        <end position="30"/>
    </location>
</feature>
<dbReference type="InterPro" id="IPR027417">
    <property type="entry name" value="P-loop_NTPase"/>
</dbReference>
<dbReference type="Proteomes" id="UP001642484">
    <property type="component" value="Unassembled WGS sequence"/>
</dbReference>
<proteinExistence type="predicted"/>
<keyword evidence="3" id="KW-1185">Reference proteome</keyword>
<evidence type="ECO:0000256" key="1">
    <source>
        <dbReference type="SAM" id="SignalP"/>
    </source>
</evidence>
<keyword evidence="1" id="KW-0732">Signal</keyword>
<reference evidence="2 3" key="1">
    <citation type="submission" date="2024-02" db="EMBL/GenBank/DDBJ databases">
        <authorList>
            <person name="Chen Y."/>
            <person name="Shah S."/>
            <person name="Dougan E. K."/>
            <person name="Thang M."/>
            <person name="Chan C."/>
        </authorList>
    </citation>
    <scope>NUCLEOTIDE SEQUENCE [LARGE SCALE GENOMIC DNA]</scope>
</reference>
<sequence>MGPSILARGLRLLTWSVLFATGTVSRSATAERLEEVEQVDLLQRNLELQNSPLERRRKASPMFWLHIPKCGTSFANTVMHLPQMCPGLKENVSLGDVEIWSECFEVAFWKLCPTLCDQSLVHCNRWPDGEGFTGIHQLLTDEKYSKHKGHLVALFRQPEQRLLSAYYDDRELFRTTDFVCSCCDKSKYNTDELSMEAFIQTWGSWETGQLVGKDASKEQLSLADVAKALERLEDGFAFVGLQEEWELSVCLFHTKFGGPCLAVDFDDIRPTRGQNSSTYDVHVLNGWTDDFDRKVYAKAKNIFESDLLKFGVSHETCKACYEEAGLEWQD</sequence>
<dbReference type="EMBL" id="CAXAMN010019602">
    <property type="protein sequence ID" value="CAK9054656.1"/>
    <property type="molecule type" value="Genomic_DNA"/>
</dbReference>